<sequence>MAKKDNTRAVWDEAKDTFLIELLQTQSDIGKRADSGWKKEAWVAVSLQFAALYPGFEKSQLKHRVDSLKKDFKLFKTIKENSGFGWDPEIETPTAPDEVWDRLIESNKALKKFRGKPFPLFDRLSCLFDGAIATGEFTRALQEFEDPEPSQSESQSLQSNASPGVKKRKRVSATGGSPPPCSDNTPRRNRSAGHMLAESMRLFVEYNMNQKQQPALPAVALGPELAVERAVTILTQEYKASLSLPEITTMIDILSMPFKATIFCSLKDATIRDSWVQQQLSKNM</sequence>
<dbReference type="PANTHER" id="PTHR47072:SF5">
    <property type="entry name" value="MYB_SANT-LIKE DOMAIN-CONTAINING PROTEIN"/>
    <property type="match status" value="1"/>
</dbReference>
<dbReference type="EMBL" id="HACM01003937">
    <property type="protein sequence ID" value="CRZ04379.1"/>
    <property type="molecule type" value="Transcribed_RNA"/>
</dbReference>
<organism evidence="3">
    <name type="scientific">Spongospora subterranea</name>
    <dbReference type="NCBI Taxonomy" id="70186"/>
    <lineage>
        <taxon>Eukaryota</taxon>
        <taxon>Sar</taxon>
        <taxon>Rhizaria</taxon>
        <taxon>Endomyxa</taxon>
        <taxon>Phytomyxea</taxon>
        <taxon>Plasmodiophorida</taxon>
        <taxon>Plasmodiophoridae</taxon>
        <taxon>Spongospora</taxon>
    </lineage>
</organism>
<name>A0A0H5R7W8_9EUKA</name>
<dbReference type="PANTHER" id="PTHR47072">
    <property type="match status" value="1"/>
</dbReference>
<feature type="domain" description="Myb/SANT-like" evidence="2">
    <location>
        <begin position="11"/>
        <end position="102"/>
    </location>
</feature>
<reference evidence="3" key="1">
    <citation type="submission" date="2015-04" db="EMBL/GenBank/DDBJ databases">
        <title>The genome sequence of the plant pathogenic Rhizarian Plasmodiophora brassicae reveals insights in its biotrophic life cycle and the origin of chitin synthesis.</title>
        <authorList>
            <person name="Schwelm A."/>
            <person name="Fogelqvist J."/>
            <person name="Knaust A."/>
            <person name="Julke S."/>
            <person name="Lilja T."/>
            <person name="Dhandapani V."/>
            <person name="Bonilla-Rosso G."/>
            <person name="Karlsson M."/>
            <person name="Shevchenko A."/>
            <person name="Choi S.R."/>
            <person name="Kim H.G."/>
            <person name="Park J.Y."/>
            <person name="Lim Y.P."/>
            <person name="Ludwig-Muller J."/>
            <person name="Dixelius C."/>
        </authorList>
    </citation>
    <scope>NUCLEOTIDE SEQUENCE</scope>
    <source>
        <tissue evidence="3">Potato root galls</tissue>
    </source>
</reference>
<dbReference type="Pfam" id="PF12776">
    <property type="entry name" value="Myb_DNA-bind_3"/>
    <property type="match status" value="1"/>
</dbReference>
<accession>A0A0H5R7W8</accession>
<evidence type="ECO:0000259" key="2">
    <source>
        <dbReference type="Pfam" id="PF12776"/>
    </source>
</evidence>
<proteinExistence type="predicted"/>
<feature type="compositionally biased region" description="Low complexity" evidence="1">
    <location>
        <begin position="149"/>
        <end position="163"/>
    </location>
</feature>
<evidence type="ECO:0000256" key="1">
    <source>
        <dbReference type="SAM" id="MobiDB-lite"/>
    </source>
</evidence>
<protein>
    <recommendedName>
        <fullName evidence="2">Myb/SANT-like domain-containing protein</fullName>
    </recommendedName>
</protein>
<evidence type="ECO:0000313" key="3">
    <source>
        <dbReference type="EMBL" id="CRZ04379.1"/>
    </source>
</evidence>
<dbReference type="AlphaFoldDB" id="A0A0H5R7W8"/>
<feature type="region of interest" description="Disordered" evidence="1">
    <location>
        <begin position="143"/>
        <end position="190"/>
    </location>
</feature>
<dbReference type="InterPro" id="IPR024752">
    <property type="entry name" value="Myb/SANT-like_dom"/>
</dbReference>